<dbReference type="SUPFAM" id="SSF57667">
    <property type="entry name" value="beta-beta-alpha zinc fingers"/>
    <property type="match status" value="3"/>
</dbReference>
<feature type="compositionally biased region" description="Low complexity" evidence="8">
    <location>
        <begin position="182"/>
        <end position="203"/>
    </location>
</feature>
<organism evidence="10 11">
    <name type="scientific">Macrostomum lignano</name>
    <dbReference type="NCBI Taxonomy" id="282301"/>
    <lineage>
        <taxon>Eukaryota</taxon>
        <taxon>Metazoa</taxon>
        <taxon>Spiralia</taxon>
        <taxon>Lophotrochozoa</taxon>
        <taxon>Platyhelminthes</taxon>
        <taxon>Rhabditophora</taxon>
        <taxon>Macrostomorpha</taxon>
        <taxon>Macrostomida</taxon>
        <taxon>Macrostomidae</taxon>
        <taxon>Macrostomum</taxon>
    </lineage>
</organism>
<dbReference type="GO" id="GO:0005634">
    <property type="term" value="C:nucleus"/>
    <property type="evidence" value="ECO:0007669"/>
    <property type="project" value="UniProtKB-SubCell"/>
</dbReference>
<reference evidence="10 11" key="1">
    <citation type="submission" date="2017-06" db="EMBL/GenBank/DDBJ databases">
        <title>A platform for efficient transgenesis in Macrostomum lignano, a flatworm model organism for stem cell research.</title>
        <authorList>
            <person name="Berezikov E."/>
        </authorList>
    </citation>
    <scope>NUCLEOTIDE SEQUENCE [LARGE SCALE GENOMIC DNA]</scope>
    <source>
        <strain evidence="10">DV1</strain>
        <tissue evidence="10">Whole organism</tissue>
    </source>
</reference>
<dbReference type="SMART" id="SM00355">
    <property type="entry name" value="ZnF_C2H2"/>
    <property type="match status" value="11"/>
</dbReference>
<evidence type="ECO:0000259" key="9">
    <source>
        <dbReference type="PROSITE" id="PS50157"/>
    </source>
</evidence>
<dbReference type="GO" id="GO:0008270">
    <property type="term" value="F:zinc ion binding"/>
    <property type="evidence" value="ECO:0007669"/>
    <property type="project" value="UniProtKB-KW"/>
</dbReference>
<keyword evidence="4 7" id="KW-0863">Zinc-finger</keyword>
<comment type="caution">
    <text evidence="10">The sequence shown here is derived from an EMBL/GenBank/DDBJ whole genome shotgun (WGS) entry which is preliminary data.</text>
</comment>
<dbReference type="Proteomes" id="UP000215902">
    <property type="component" value="Unassembled WGS sequence"/>
</dbReference>
<feature type="domain" description="C2H2-type" evidence="9">
    <location>
        <begin position="426"/>
        <end position="454"/>
    </location>
</feature>
<dbReference type="AlphaFoldDB" id="A0A267E4H1"/>
<dbReference type="InterPro" id="IPR036236">
    <property type="entry name" value="Znf_C2H2_sf"/>
</dbReference>
<accession>A0A267E4H1</accession>
<keyword evidence="11" id="KW-1185">Reference proteome</keyword>
<keyword evidence="3" id="KW-0677">Repeat</keyword>
<dbReference type="EMBL" id="NIVC01002621">
    <property type="protein sequence ID" value="PAA56438.1"/>
    <property type="molecule type" value="Genomic_DNA"/>
</dbReference>
<evidence type="ECO:0000313" key="10">
    <source>
        <dbReference type="EMBL" id="PAA56438.1"/>
    </source>
</evidence>
<feature type="domain" description="C2H2-type" evidence="9">
    <location>
        <begin position="305"/>
        <end position="328"/>
    </location>
</feature>
<feature type="domain" description="C2H2-type" evidence="9">
    <location>
        <begin position="277"/>
        <end position="305"/>
    </location>
</feature>
<evidence type="ECO:0000256" key="4">
    <source>
        <dbReference type="ARBA" id="ARBA00022771"/>
    </source>
</evidence>
<dbReference type="STRING" id="282301.A0A267E4H1"/>
<keyword evidence="5" id="KW-0862">Zinc</keyword>
<dbReference type="Gene3D" id="3.30.160.60">
    <property type="entry name" value="Classic Zinc Finger"/>
    <property type="match status" value="4"/>
</dbReference>
<keyword evidence="6" id="KW-0539">Nucleus</keyword>
<dbReference type="OrthoDB" id="2687452at2759"/>
<feature type="domain" description="C2H2-type" evidence="9">
    <location>
        <begin position="369"/>
        <end position="391"/>
    </location>
</feature>
<comment type="subcellular location">
    <subcellularLocation>
        <location evidence="1">Nucleus</location>
    </subcellularLocation>
</comment>
<dbReference type="InterPro" id="IPR013087">
    <property type="entry name" value="Znf_C2H2_type"/>
</dbReference>
<dbReference type="PANTHER" id="PTHR24406">
    <property type="entry name" value="TRANSCRIPTIONAL REPRESSOR CTCFL-RELATED"/>
    <property type="match status" value="1"/>
</dbReference>
<evidence type="ECO:0000313" key="11">
    <source>
        <dbReference type="Proteomes" id="UP000215902"/>
    </source>
</evidence>
<evidence type="ECO:0000256" key="3">
    <source>
        <dbReference type="ARBA" id="ARBA00022737"/>
    </source>
</evidence>
<feature type="region of interest" description="Disordered" evidence="8">
    <location>
        <begin position="166"/>
        <end position="208"/>
    </location>
</feature>
<evidence type="ECO:0000256" key="2">
    <source>
        <dbReference type="ARBA" id="ARBA00022723"/>
    </source>
</evidence>
<protein>
    <recommendedName>
        <fullName evidence="9">C2H2-type domain-containing protein</fullName>
    </recommendedName>
</protein>
<proteinExistence type="predicted"/>
<dbReference type="InterPro" id="IPR050888">
    <property type="entry name" value="ZnF_C2H2-type_TF"/>
</dbReference>
<gene>
    <name evidence="10" type="ORF">BOX15_Mlig008259g3</name>
</gene>
<evidence type="ECO:0000256" key="7">
    <source>
        <dbReference type="PROSITE-ProRule" id="PRU00042"/>
    </source>
</evidence>
<keyword evidence="2" id="KW-0479">Metal-binding</keyword>
<sequence length="469" mass="52227">MSATQPSGGGRHPPWVHVLSCPACSFATLVVDKLNRHISSCHGGQQLSYTLFVCPLCDACSTDCALIDEHLSIYHSGDCATTATSAATVEAHSCSACRLVFKSLAALRGHACSRKQNLQQQPPNCIVDLEVRMDQLDEAAHAEFEDAADPLMSRLLNLWASTGADQQPCEQQEGPSGARLTATPAAGPEPAEEAQAGEAGPAALSSEDAAAGNATRRCPATLQCGTCPGRFTKLHSLFYHQLHFHSACRCPVCECVFFDTQAAEKHVAEEHPGCEIYRCPRCVRRFSMLEGLRQHWNDEHSRSAFKCPFCSRLFLQERFLTRHVRLMHPCQLARQPKRCPQCPQVLDTAEALRRHLTVAHNSDPMSGRLRCGVCGRYYKNERSLRQHQDSHRPLPQPFACSLCPYACNTRYLLRCHIRDKHTDFTYDCRLCGSRFMSRYLLRRHMDREHQLADAAAAVKAAASLRKKRS</sequence>
<dbReference type="PROSITE" id="PS50157">
    <property type="entry name" value="ZINC_FINGER_C2H2_2"/>
    <property type="match status" value="4"/>
</dbReference>
<name>A0A267E4H1_9PLAT</name>
<dbReference type="Pfam" id="PF00096">
    <property type="entry name" value="zf-C2H2"/>
    <property type="match status" value="2"/>
</dbReference>
<dbReference type="PROSITE" id="PS00028">
    <property type="entry name" value="ZINC_FINGER_C2H2_1"/>
    <property type="match status" value="6"/>
</dbReference>
<evidence type="ECO:0000256" key="1">
    <source>
        <dbReference type="ARBA" id="ARBA00004123"/>
    </source>
</evidence>
<evidence type="ECO:0000256" key="5">
    <source>
        <dbReference type="ARBA" id="ARBA00022833"/>
    </source>
</evidence>
<evidence type="ECO:0000256" key="8">
    <source>
        <dbReference type="SAM" id="MobiDB-lite"/>
    </source>
</evidence>
<evidence type="ECO:0000256" key="6">
    <source>
        <dbReference type="ARBA" id="ARBA00023242"/>
    </source>
</evidence>